<accession>A0A6M3ILI8</accession>
<protein>
    <submittedName>
        <fullName evidence="3">Putative helicase</fullName>
    </submittedName>
</protein>
<evidence type="ECO:0000259" key="1">
    <source>
        <dbReference type="Pfam" id="PF14490"/>
    </source>
</evidence>
<keyword evidence="3" id="KW-0347">Helicase</keyword>
<dbReference type="GO" id="GO:0004386">
    <property type="term" value="F:helicase activity"/>
    <property type="evidence" value="ECO:0007669"/>
    <property type="project" value="UniProtKB-KW"/>
</dbReference>
<dbReference type="InterPro" id="IPR055446">
    <property type="entry name" value="RecD2_N_OB"/>
</dbReference>
<gene>
    <name evidence="3" type="ORF">MM415B01534_0005</name>
</gene>
<keyword evidence="3" id="KW-0547">Nucleotide-binding</keyword>
<dbReference type="Pfam" id="PF23139">
    <property type="entry name" value="OB_YrrC"/>
    <property type="match status" value="1"/>
</dbReference>
<feature type="domain" description="ATP-dependent RecD2 DNA helicase OB-fold" evidence="2">
    <location>
        <begin position="5"/>
        <end position="79"/>
    </location>
</feature>
<dbReference type="Pfam" id="PF14490">
    <property type="entry name" value="HHH_RecD2"/>
    <property type="match status" value="1"/>
</dbReference>
<feature type="domain" description="ATP-dependent RecD2 DNA helicase-like helix-hairpin-helix" evidence="1">
    <location>
        <begin position="154"/>
        <end position="238"/>
    </location>
</feature>
<dbReference type="AlphaFoldDB" id="A0A6M3ILI8"/>
<keyword evidence="3" id="KW-0067">ATP-binding</keyword>
<dbReference type="InterPro" id="IPR029493">
    <property type="entry name" value="RecD2-like_HHH"/>
</dbReference>
<evidence type="ECO:0000313" key="3">
    <source>
        <dbReference type="EMBL" id="QJA57937.1"/>
    </source>
</evidence>
<sequence length="308" mass="34598">MTDLQSITGILVEIRYQNYDDGFIIASFTSSKDSFLIFTATGNILDARRGQEYKLFGKWVDHPRYGRQFKFDNYQAVLPQQEDGIYIYLVRTAKWIGPTIAERLIKRYGNATLEVLREDPEMVAAETPGLTIKKANDIQERLLQFEAQEAVLVELMDILNVPGIQKNLPYMLIDEYGSNAAKMLRENPYILTGFHGVGFLTADQIAIQKLKIDPKSQKRVIACITYCTKTCMSVSGSTWVACSDIEKAVFDLIGVGLVKAVIAMMIYDGLLVSALQNEFISFVSADKDETYIAKKVQDAIKRKATASI</sequence>
<dbReference type="EMBL" id="MT141300">
    <property type="protein sequence ID" value="QJA57937.1"/>
    <property type="molecule type" value="Genomic_DNA"/>
</dbReference>
<proteinExistence type="predicted"/>
<dbReference type="Gene3D" id="1.10.10.2220">
    <property type="match status" value="1"/>
</dbReference>
<evidence type="ECO:0000259" key="2">
    <source>
        <dbReference type="Pfam" id="PF23139"/>
    </source>
</evidence>
<reference evidence="3" key="1">
    <citation type="submission" date="2020-03" db="EMBL/GenBank/DDBJ databases">
        <title>The deep terrestrial virosphere.</title>
        <authorList>
            <person name="Holmfeldt K."/>
            <person name="Nilsson E."/>
            <person name="Simone D."/>
            <person name="Lopez-Fernandez M."/>
            <person name="Wu X."/>
            <person name="de Brujin I."/>
            <person name="Lundin D."/>
            <person name="Andersson A."/>
            <person name="Bertilsson S."/>
            <person name="Dopson M."/>
        </authorList>
    </citation>
    <scope>NUCLEOTIDE SEQUENCE</scope>
    <source>
        <strain evidence="3">MM415B01534</strain>
    </source>
</reference>
<name>A0A6M3ILI8_9ZZZZ</name>
<organism evidence="3">
    <name type="scientific">viral metagenome</name>
    <dbReference type="NCBI Taxonomy" id="1070528"/>
    <lineage>
        <taxon>unclassified sequences</taxon>
        <taxon>metagenomes</taxon>
        <taxon>organismal metagenomes</taxon>
    </lineage>
</organism>
<keyword evidence="3" id="KW-0378">Hydrolase</keyword>